<dbReference type="EMBL" id="LXHQ01000029">
    <property type="protein sequence ID" value="OAV25469.1"/>
    <property type="molecule type" value="Genomic_DNA"/>
</dbReference>
<keyword evidence="1" id="KW-0812">Transmembrane</keyword>
<evidence type="ECO:0000313" key="2">
    <source>
        <dbReference type="EMBL" id="OAV25469.1"/>
    </source>
</evidence>
<evidence type="ECO:0000256" key="1">
    <source>
        <dbReference type="SAM" id="Phobius"/>
    </source>
</evidence>
<reference evidence="2 3" key="1">
    <citation type="journal article" date="2016" name="Genome Biol. Evol.">
        <title>Comparative Genomic Analyses of the Moraxella catarrhalis Serosensitive and Seroresistant Lineages Demonstrate Their Independent Evolution.</title>
        <authorList>
            <person name="Earl J.P."/>
            <person name="de Vries S.P."/>
            <person name="Ahmed A."/>
            <person name="Powell E."/>
            <person name="Schultz M.P."/>
            <person name="Hermans P.W."/>
            <person name="Hill D.J."/>
            <person name="Zhou Z."/>
            <person name="Constantinidou C.I."/>
            <person name="Hu F.Z."/>
            <person name="Bootsma H.J."/>
            <person name="Ehrlich G.D."/>
        </authorList>
    </citation>
    <scope>NUCLEOTIDE SEQUENCE [LARGE SCALE GENOMIC DNA]</scope>
    <source>
        <strain evidence="2 3">F23</strain>
    </source>
</reference>
<keyword evidence="1" id="KW-0472">Membrane</keyword>
<feature type="transmembrane region" description="Helical" evidence="1">
    <location>
        <begin position="6"/>
        <end position="34"/>
    </location>
</feature>
<accession>A0AB36DNL2</accession>
<proteinExistence type="predicted"/>
<dbReference type="AlphaFoldDB" id="A0AB36DNL2"/>
<gene>
    <name evidence="2" type="ORF">AO370_0939</name>
</gene>
<keyword evidence="1" id="KW-1133">Transmembrane helix</keyword>
<protein>
    <submittedName>
        <fullName evidence="2">Uncharacterized protein</fullName>
    </submittedName>
</protein>
<organism evidence="2 3">
    <name type="scientific">Moraxella catarrhalis</name>
    <name type="common">Branhamella catarrhalis</name>
    <dbReference type="NCBI Taxonomy" id="480"/>
    <lineage>
        <taxon>Bacteria</taxon>
        <taxon>Pseudomonadati</taxon>
        <taxon>Pseudomonadota</taxon>
        <taxon>Gammaproteobacteria</taxon>
        <taxon>Moraxellales</taxon>
        <taxon>Moraxellaceae</taxon>
        <taxon>Moraxella</taxon>
    </lineage>
</organism>
<dbReference type="Proteomes" id="UP000078295">
    <property type="component" value="Unassembled WGS sequence"/>
</dbReference>
<name>A0AB36DNL2_MORCA</name>
<sequence length="37" mass="4164">MHGVGVMVWMVTPFLVAILVMQTVKFSLLVNYLIPTD</sequence>
<comment type="caution">
    <text evidence="2">The sequence shown here is derived from an EMBL/GenBank/DDBJ whole genome shotgun (WGS) entry which is preliminary data.</text>
</comment>
<evidence type="ECO:0000313" key="3">
    <source>
        <dbReference type="Proteomes" id="UP000078295"/>
    </source>
</evidence>